<evidence type="ECO:0000256" key="2">
    <source>
        <dbReference type="ARBA" id="ARBA00010992"/>
    </source>
</evidence>
<feature type="transmembrane region" description="Helical" evidence="8">
    <location>
        <begin position="381"/>
        <end position="402"/>
    </location>
</feature>
<sequence>MQGDAHYSELSRNDNDYMPVELEAAPAFLVQETMSPGFERSRRTEIPSMSRPQFLAYFNTRLALACSLIAISSFNYGFDNQGFATTQAMDAFDKRFGDYNPGTKQYALDPAWLSLFNSLNYIGFAAGVLIGSQISARFGRRWCMFSMSCYALITATITVTSGNRDQILVARILNYVYVGMELAVVPTFQSEIVPAQVRGLAVGTYQFSIILGGLIINSICRGTSKIQDDRAWRIPLGLFYIVPTIILSLIWFVPESPRWLLQQGRVEESQASLRQLRQGCFTPEQINNEFHELQTVLEQEVERGHWVDLVKGVNLKRTALVFMVNFFQQGTGQAFSSQYGAVYVKQLGTINPFDMTIVLSLLNLVSIIGSLAYADRVGRRPMLLASSAVMAAGLLTMGGLGTPSHMTTDLKKGVVGMYVVMALGFSLGWGPQTYVVATELPALRLRDMTLQLGFVVNVISNFVVNFTIPYLVDAEYAGLNSKVGFIFGAIAVVAFVCTFLFVPECRGKTLEQIDLMFHSGVKLRDFGSYDASTLIAEPEFKEGEVHSDTGKVEEDGVKQ</sequence>
<feature type="transmembrane region" description="Helical" evidence="8">
    <location>
        <begin position="142"/>
        <end position="161"/>
    </location>
</feature>
<evidence type="ECO:0000256" key="5">
    <source>
        <dbReference type="ARBA" id="ARBA00022989"/>
    </source>
</evidence>
<feature type="transmembrane region" description="Helical" evidence="8">
    <location>
        <begin position="111"/>
        <end position="130"/>
    </location>
</feature>
<comment type="subcellular location">
    <subcellularLocation>
        <location evidence="1">Membrane</location>
        <topology evidence="1">Multi-pass membrane protein</topology>
    </subcellularLocation>
</comment>
<evidence type="ECO:0000256" key="7">
    <source>
        <dbReference type="RuleBase" id="RU003346"/>
    </source>
</evidence>
<dbReference type="PROSITE" id="PS00216">
    <property type="entry name" value="SUGAR_TRANSPORT_1"/>
    <property type="match status" value="1"/>
</dbReference>
<reference evidence="10 11" key="1">
    <citation type="submission" date="2019-04" db="EMBL/GenBank/DDBJ databases">
        <title>Fungal friends and foes A comparative genomics study of 23 Aspergillus species from section Flavi.</title>
        <authorList>
            <consortium name="DOE Joint Genome Institute"/>
            <person name="Kjaerbolling I."/>
            <person name="Vesth T.C."/>
            <person name="Frisvad J.C."/>
            <person name="Nybo J.L."/>
            <person name="Theobald S."/>
            <person name="Kildgaard S."/>
            <person name="Petersen T.I."/>
            <person name="Kuo A."/>
            <person name="Sato A."/>
            <person name="Lyhne E.K."/>
            <person name="Kogle M.E."/>
            <person name="Wiebenga A."/>
            <person name="Kun R.S."/>
            <person name="Lubbers R.J."/>
            <person name="Makela M.R."/>
            <person name="Barry K."/>
            <person name="Chovatia M."/>
            <person name="Clum A."/>
            <person name="Daum C."/>
            <person name="Haridas S."/>
            <person name="He G."/>
            <person name="LaButti K."/>
            <person name="Lipzen A."/>
            <person name="Mondo S."/>
            <person name="Pangilinan J."/>
            <person name="Riley R."/>
            <person name="Salamov A."/>
            <person name="Simmons B.A."/>
            <person name="Magnuson J.K."/>
            <person name="Henrissat B."/>
            <person name="Mortensen U.H."/>
            <person name="Larsen T.O."/>
            <person name="De vries R.P."/>
            <person name="Grigoriev I.V."/>
            <person name="Machida M."/>
            <person name="Baker S.E."/>
            <person name="Andersen M.R."/>
        </authorList>
    </citation>
    <scope>NUCLEOTIDE SEQUENCE [LARGE SCALE GENOMIC DNA]</scope>
    <source>
        <strain evidence="10 11">CBS 117618</strain>
    </source>
</reference>
<dbReference type="GO" id="GO:0005351">
    <property type="term" value="F:carbohydrate:proton symporter activity"/>
    <property type="evidence" value="ECO:0007669"/>
    <property type="project" value="TreeGrafter"/>
</dbReference>
<dbReference type="PANTHER" id="PTHR48022">
    <property type="entry name" value="PLASTIDIC GLUCOSE TRANSPORTER 4"/>
    <property type="match status" value="1"/>
</dbReference>
<dbReference type="InterPro" id="IPR005828">
    <property type="entry name" value="MFS_sugar_transport-like"/>
</dbReference>
<evidence type="ECO:0000259" key="9">
    <source>
        <dbReference type="PROSITE" id="PS50850"/>
    </source>
</evidence>
<evidence type="ECO:0000313" key="10">
    <source>
        <dbReference type="EMBL" id="KAB8208402.1"/>
    </source>
</evidence>
<dbReference type="InterPro" id="IPR020846">
    <property type="entry name" value="MFS_dom"/>
</dbReference>
<protein>
    <submittedName>
        <fullName evidence="10">General substrate transporter</fullName>
    </submittedName>
</protein>
<keyword evidence="6 8" id="KW-0472">Membrane</keyword>
<dbReference type="VEuPathDB" id="FungiDB:BDV34DRAFT_210837"/>
<feature type="domain" description="Major facilitator superfamily (MFS) profile" evidence="9">
    <location>
        <begin position="65"/>
        <end position="506"/>
    </location>
</feature>
<feature type="transmembrane region" description="Helical" evidence="8">
    <location>
        <begin position="200"/>
        <end position="220"/>
    </location>
</feature>
<dbReference type="Gene3D" id="1.20.1250.20">
    <property type="entry name" value="MFS general substrate transporter like domains"/>
    <property type="match status" value="1"/>
</dbReference>
<dbReference type="InterPro" id="IPR005829">
    <property type="entry name" value="Sugar_transporter_CS"/>
</dbReference>
<feature type="transmembrane region" description="Helical" evidence="8">
    <location>
        <begin position="449"/>
        <end position="471"/>
    </location>
</feature>
<dbReference type="InterPro" id="IPR036259">
    <property type="entry name" value="MFS_trans_sf"/>
</dbReference>
<dbReference type="FunFam" id="1.20.1250.20:FF:000078">
    <property type="entry name" value="MFS maltose transporter, putative"/>
    <property type="match status" value="1"/>
</dbReference>
<dbReference type="InterPro" id="IPR050360">
    <property type="entry name" value="MFS_Sugar_Transporters"/>
</dbReference>
<dbReference type="EMBL" id="ML734951">
    <property type="protein sequence ID" value="KAB8208402.1"/>
    <property type="molecule type" value="Genomic_DNA"/>
</dbReference>
<comment type="similarity">
    <text evidence="2 7">Belongs to the major facilitator superfamily. Sugar transporter (TC 2.A.1.1) family.</text>
</comment>
<evidence type="ECO:0000256" key="8">
    <source>
        <dbReference type="SAM" id="Phobius"/>
    </source>
</evidence>
<evidence type="ECO:0000256" key="6">
    <source>
        <dbReference type="ARBA" id="ARBA00023136"/>
    </source>
</evidence>
<evidence type="ECO:0000256" key="4">
    <source>
        <dbReference type="ARBA" id="ARBA00022692"/>
    </source>
</evidence>
<feature type="transmembrane region" description="Helical" evidence="8">
    <location>
        <begin position="483"/>
        <end position="502"/>
    </location>
</feature>
<dbReference type="OMA" id="FGRRWCM"/>
<organism evidence="10 11">
    <name type="scientific">Aspergillus parasiticus</name>
    <dbReference type="NCBI Taxonomy" id="5067"/>
    <lineage>
        <taxon>Eukaryota</taxon>
        <taxon>Fungi</taxon>
        <taxon>Dikarya</taxon>
        <taxon>Ascomycota</taxon>
        <taxon>Pezizomycotina</taxon>
        <taxon>Eurotiomycetes</taxon>
        <taxon>Eurotiomycetidae</taxon>
        <taxon>Eurotiales</taxon>
        <taxon>Aspergillaceae</taxon>
        <taxon>Aspergillus</taxon>
        <taxon>Aspergillus subgen. Circumdati</taxon>
    </lineage>
</organism>
<keyword evidence="3 7" id="KW-0813">Transport</keyword>
<dbReference type="AlphaFoldDB" id="A0A5N6DT83"/>
<dbReference type="InterPro" id="IPR003663">
    <property type="entry name" value="Sugar/inositol_transpt"/>
</dbReference>
<feature type="transmembrane region" description="Helical" evidence="8">
    <location>
        <begin position="232"/>
        <end position="253"/>
    </location>
</feature>
<feature type="transmembrane region" description="Helical" evidence="8">
    <location>
        <begin position="414"/>
        <end position="437"/>
    </location>
</feature>
<dbReference type="PANTHER" id="PTHR48022:SF10">
    <property type="entry name" value="MAJOR FACILITATOR SUPERFAMILY (MFS) PROFILE DOMAIN-CONTAINING PROTEIN"/>
    <property type="match status" value="1"/>
</dbReference>
<keyword evidence="4 8" id="KW-0812">Transmembrane</keyword>
<dbReference type="SUPFAM" id="SSF103473">
    <property type="entry name" value="MFS general substrate transporter"/>
    <property type="match status" value="1"/>
</dbReference>
<dbReference type="Pfam" id="PF00083">
    <property type="entry name" value="Sugar_tr"/>
    <property type="match status" value="1"/>
</dbReference>
<gene>
    <name evidence="10" type="ORF">BDV34DRAFT_210837</name>
</gene>
<keyword evidence="11" id="KW-1185">Reference proteome</keyword>
<name>A0A5N6DT83_ASPPA</name>
<dbReference type="NCBIfam" id="TIGR00879">
    <property type="entry name" value="SP"/>
    <property type="match status" value="1"/>
</dbReference>
<evidence type="ECO:0000256" key="1">
    <source>
        <dbReference type="ARBA" id="ARBA00004141"/>
    </source>
</evidence>
<dbReference type="Proteomes" id="UP000326532">
    <property type="component" value="Unassembled WGS sequence"/>
</dbReference>
<dbReference type="PROSITE" id="PS50850">
    <property type="entry name" value="MFS"/>
    <property type="match status" value="1"/>
</dbReference>
<accession>A0A5N6DT83</accession>
<proteinExistence type="inferred from homology"/>
<keyword evidence="5 8" id="KW-1133">Transmembrane helix</keyword>
<feature type="transmembrane region" description="Helical" evidence="8">
    <location>
        <begin position="355"/>
        <end position="374"/>
    </location>
</feature>
<dbReference type="GO" id="GO:0016020">
    <property type="term" value="C:membrane"/>
    <property type="evidence" value="ECO:0007669"/>
    <property type="project" value="UniProtKB-SubCell"/>
</dbReference>
<evidence type="ECO:0000256" key="3">
    <source>
        <dbReference type="ARBA" id="ARBA00022448"/>
    </source>
</evidence>
<evidence type="ECO:0000313" key="11">
    <source>
        <dbReference type="Proteomes" id="UP000326532"/>
    </source>
</evidence>